<evidence type="ECO:0000256" key="1">
    <source>
        <dbReference type="SAM" id="SignalP"/>
    </source>
</evidence>
<organism evidence="2 3">
    <name type="scientific">Jaminaea rosea</name>
    <dbReference type="NCBI Taxonomy" id="1569628"/>
    <lineage>
        <taxon>Eukaryota</taxon>
        <taxon>Fungi</taxon>
        <taxon>Dikarya</taxon>
        <taxon>Basidiomycota</taxon>
        <taxon>Ustilaginomycotina</taxon>
        <taxon>Exobasidiomycetes</taxon>
        <taxon>Microstromatales</taxon>
        <taxon>Microstromatales incertae sedis</taxon>
        <taxon>Jaminaea</taxon>
    </lineage>
</organism>
<dbReference type="RefSeq" id="XP_025359839.1">
    <property type="nucleotide sequence ID" value="XM_025507016.1"/>
</dbReference>
<feature type="signal peptide" evidence="1">
    <location>
        <begin position="1"/>
        <end position="22"/>
    </location>
</feature>
<evidence type="ECO:0000313" key="3">
    <source>
        <dbReference type="Proteomes" id="UP000245884"/>
    </source>
</evidence>
<dbReference type="AlphaFoldDB" id="A0A316UIU7"/>
<evidence type="ECO:0008006" key="4">
    <source>
        <dbReference type="Google" id="ProtNLM"/>
    </source>
</evidence>
<accession>A0A316UIU7</accession>
<gene>
    <name evidence="2" type="ORF">BDZ90DRAFT_234427</name>
</gene>
<sequence>MLSCATAGMWCSLVLCWSSAAALCLHSNSLPLTVSNSRSRRYESGFAAQRHLRLVQWHLITPSGQPYFHSARRSQRMCPMC</sequence>
<protein>
    <recommendedName>
        <fullName evidence="4">Secreted protein</fullName>
    </recommendedName>
</protein>
<name>A0A316UIU7_9BASI</name>
<keyword evidence="3" id="KW-1185">Reference proteome</keyword>
<dbReference type="EMBL" id="KZ819677">
    <property type="protein sequence ID" value="PWN25227.1"/>
    <property type="molecule type" value="Genomic_DNA"/>
</dbReference>
<reference evidence="2 3" key="1">
    <citation type="journal article" date="2018" name="Mol. Biol. Evol.">
        <title>Broad Genomic Sampling Reveals a Smut Pathogenic Ancestry of the Fungal Clade Ustilaginomycotina.</title>
        <authorList>
            <person name="Kijpornyongpan T."/>
            <person name="Mondo S.J."/>
            <person name="Barry K."/>
            <person name="Sandor L."/>
            <person name="Lee J."/>
            <person name="Lipzen A."/>
            <person name="Pangilinan J."/>
            <person name="LaButti K."/>
            <person name="Hainaut M."/>
            <person name="Henrissat B."/>
            <person name="Grigoriev I.V."/>
            <person name="Spatafora J.W."/>
            <person name="Aime M.C."/>
        </authorList>
    </citation>
    <scope>NUCLEOTIDE SEQUENCE [LARGE SCALE GENOMIC DNA]</scope>
    <source>
        <strain evidence="2 3">MCA 5214</strain>
    </source>
</reference>
<dbReference type="GeneID" id="37028839"/>
<keyword evidence="1" id="KW-0732">Signal</keyword>
<evidence type="ECO:0000313" key="2">
    <source>
        <dbReference type="EMBL" id="PWN25227.1"/>
    </source>
</evidence>
<feature type="chain" id="PRO_5016233621" description="Secreted protein" evidence="1">
    <location>
        <begin position="23"/>
        <end position="81"/>
    </location>
</feature>
<dbReference type="Proteomes" id="UP000245884">
    <property type="component" value="Unassembled WGS sequence"/>
</dbReference>
<proteinExistence type="predicted"/>